<gene>
    <name evidence="2" type="ORF">LRP50_00940</name>
</gene>
<dbReference type="PANTHER" id="PTHR43364:SF6">
    <property type="entry name" value="OXIDOREDUCTASE-RELATED"/>
    <property type="match status" value="1"/>
</dbReference>
<dbReference type="InterPro" id="IPR023210">
    <property type="entry name" value="NADP_OxRdtase_dom"/>
</dbReference>
<dbReference type="InterPro" id="IPR036812">
    <property type="entry name" value="NAD(P)_OxRdtase_dom_sf"/>
</dbReference>
<dbReference type="InterPro" id="IPR018170">
    <property type="entry name" value="Aldo/ket_reductase_CS"/>
</dbReference>
<evidence type="ECO:0000313" key="2">
    <source>
        <dbReference type="EMBL" id="MDD1791694.1"/>
    </source>
</evidence>
<dbReference type="InterPro" id="IPR050523">
    <property type="entry name" value="AKR_Detox_Biosynth"/>
</dbReference>
<dbReference type="Pfam" id="PF00248">
    <property type="entry name" value="Aldo_ket_red"/>
    <property type="match status" value="1"/>
</dbReference>
<dbReference type="Gene3D" id="3.20.20.100">
    <property type="entry name" value="NADP-dependent oxidoreductase domain"/>
    <property type="match status" value="1"/>
</dbReference>
<reference evidence="2" key="1">
    <citation type="submission" date="2021-12" db="EMBL/GenBank/DDBJ databases">
        <title>Enterovibrio ZSDZ35 sp. nov. and Enterovibrio ZSDZ42 sp. nov., isolated from coastal seawater in Qingdao.</title>
        <authorList>
            <person name="Zhang P."/>
        </authorList>
    </citation>
    <scope>NUCLEOTIDE SEQUENCE</scope>
    <source>
        <strain evidence="2">ZSDZ42</strain>
    </source>
</reference>
<accession>A0ABT5QUK5</accession>
<dbReference type="Proteomes" id="UP001149400">
    <property type="component" value="Unassembled WGS sequence"/>
</dbReference>
<dbReference type="InterPro" id="IPR020471">
    <property type="entry name" value="AKR"/>
</dbReference>
<proteinExistence type="predicted"/>
<dbReference type="SUPFAM" id="SSF51430">
    <property type="entry name" value="NAD(P)-linked oxidoreductase"/>
    <property type="match status" value="1"/>
</dbReference>
<dbReference type="RefSeq" id="WP_274162644.1">
    <property type="nucleotide sequence ID" value="NZ_JAJUBC010000001.1"/>
</dbReference>
<comment type="caution">
    <text evidence="2">The sequence shown here is derived from an EMBL/GenBank/DDBJ whole genome shotgun (WGS) entry which is preliminary data.</text>
</comment>
<sequence>MFPIILGTARFGTYTSREDSFAVLDAFIEMGGGRLDTANNYACWHPEGIGGESETVLGEWLTTKERNSVEIMTKIGARSVDGFTYDKLDGLSPDNIKRSVDESLARLNTDHIDVLYAHVDDLDTPLLDSWKALSSLVEQGIVKQLGVSNYREPRLLELADVIKENQLTPFAYAQYRYSLITPNAIADFGPQVILNEHLFGALKALDCRPEIIGYSPLLDGAYEQSPDELPDDYDNLLNCALIEDIQVQAQQHHSSPSALILKTIFDYGITPVTAASSPERLRSNLQLLV</sequence>
<evidence type="ECO:0000259" key="1">
    <source>
        <dbReference type="Pfam" id="PF00248"/>
    </source>
</evidence>
<dbReference type="PRINTS" id="PR00069">
    <property type="entry name" value="ALDKETRDTASE"/>
</dbReference>
<dbReference type="PANTHER" id="PTHR43364">
    <property type="entry name" value="NADH-SPECIFIC METHYLGLYOXAL REDUCTASE-RELATED"/>
    <property type="match status" value="1"/>
</dbReference>
<evidence type="ECO:0000313" key="3">
    <source>
        <dbReference type="Proteomes" id="UP001149400"/>
    </source>
</evidence>
<protein>
    <submittedName>
        <fullName evidence="2">Aldo/keto reductase</fullName>
    </submittedName>
</protein>
<dbReference type="PROSITE" id="PS00062">
    <property type="entry name" value="ALDOKETO_REDUCTASE_2"/>
    <property type="match status" value="1"/>
</dbReference>
<name>A0ABT5QUK5_9GAMM</name>
<organism evidence="2 3">
    <name type="scientific">Enterovibrio gelatinilyticus</name>
    <dbReference type="NCBI Taxonomy" id="2899819"/>
    <lineage>
        <taxon>Bacteria</taxon>
        <taxon>Pseudomonadati</taxon>
        <taxon>Pseudomonadota</taxon>
        <taxon>Gammaproteobacteria</taxon>
        <taxon>Vibrionales</taxon>
        <taxon>Vibrionaceae</taxon>
        <taxon>Enterovibrio</taxon>
    </lineage>
</organism>
<dbReference type="EMBL" id="JAJUBC010000001">
    <property type="protein sequence ID" value="MDD1791694.1"/>
    <property type="molecule type" value="Genomic_DNA"/>
</dbReference>
<feature type="domain" description="NADP-dependent oxidoreductase" evidence="1">
    <location>
        <begin position="3"/>
        <end position="288"/>
    </location>
</feature>
<keyword evidence="3" id="KW-1185">Reference proteome</keyword>